<reference evidence="2" key="1">
    <citation type="submission" date="2015-03" db="EMBL/GenBank/DDBJ databases">
        <authorList>
            <person name="Nijsse Bart"/>
        </authorList>
    </citation>
    <scope>NUCLEOTIDE SEQUENCE [LARGE SCALE GENOMIC DNA]</scope>
</reference>
<organism evidence="1 2">
    <name type="scientific">Sporomusa ovata</name>
    <dbReference type="NCBI Taxonomy" id="2378"/>
    <lineage>
        <taxon>Bacteria</taxon>
        <taxon>Bacillati</taxon>
        <taxon>Bacillota</taxon>
        <taxon>Negativicutes</taxon>
        <taxon>Selenomonadales</taxon>
        <taxon>Sporomusaceae</taxon>
        <taxon>Sporomusa</taxon>
    </lineage>
</organism>
<dbReference type="Pfam" id="PF03927">
    <property type="entry name" value="NapD"/>
    <property type="match status" value="1"/>
</dbReference>
<dbReference type="Proteomes" id="UP000049855">
    <property type="component" value="Unassembled WGS sequence"/>
</dbReference>
<dbReference type="RefSeq" id="WP_021168857.1">
    <property type="nucleotide sequence ID" value="NZ_CTRP01000005.1"/>
</dbReference>
<proteinExistence type="predicted"/>
<keyword evidence="2" id="KW-1185">Reference proteome</keyword>
<gene>
    <name evidence="1" type="ORF">SpAn4DRAFT_3647</name>
</gene>
<protein>
    <recommendedName>
        <fullName evidence="3">Chaperone NapD</fullName>
    </recommendedName>
</protein>
<evidence type="ECO:0000313" key="1">
    <source>
        <dbReference type="EMBL" id="CQR71781.1"/>
    </source>
</evidence>
<evidence type="ECO:0000313" key="2">
    <source>
        <dbReference type="Proteomes" id="UP000049855"/>
    </source>
</evidence>
<dbReference type="InterPro" id="IPR005623">
    <property type="entry name" value="Chaperone_NapD_NO3_reduct"/>
</dbReference>
<evidence type="ECO:0008006" key="3">
    <source>
        <dbReference type="Google" id="ProtNLM"/>
    </source>
</evidence>
<name>A0A0U1KWN1_9FIRM</name>
<dbReference type="EMBL" id="CTRP01000005">
    <property type="protein sequence ID" value="CQR71781.1"/>
    <property type="molecule type" value="Genomic_DNA"/>
</dbReference>
<sequence length="83" mass="8798">MAISSMIIQPVTDSISMVSQALSAISGITVHSVSPKQEIIIVVEAASLTQVNEVARTIEVIPGVLGVFPTYITTADEQEDRIS</sequence>
<dbReference type="Gene3D" id="3.30.70.920">
    <property type="match status" value="1"/>
</dbReference>
<accession>A0A0U1KWN1</accession>
<dbReference type="AlphaFoldDB" id="A0A0U1KWN1"/>